<gene>
    <name evidence="4" type="ORF">SAMN04490239_3146</name>
</gene>
<proteinExistence type="predicted"/>
<dbReference type="InterPro" id="IPR028098">
    <property type="entry name" value="Glyco_trans_4-like_N"/>
</dbReference>
<dbReference type="AlphaFoldDB" id="A0A1H4QCS5"/>
<dbReference type="Proteomes" id="UP000183561">
    <property type="component" value="Unassembled WGS sequence"/>
</dbReference>
<evidence type="ECO:0000256" key="2">
    <source>
        <dbReference type="ARBA" id="ARBA00022679"/>
    </source>
</evidence>
<dbReference type="Pfam" id="PF13692">
    <property type="entry name" value="Glyco_trans_1_4"/>
    <property type="match status" value="1"/>
</dbReference>
<dbReference type="Gene3D" id="3.40.50.2000">
    <property type="entry name" value="Glycogen Phosphorylase B"/>
    <property type="match status" value="2"/>
</dbReference>
<dbReference type="CDD" id="cd03794">
    <property type="entry name" value="GT4_WbuB-like"/>
    <property type="match status" value="1"/>
</dbReference>
<dbReference type="SUPFAM" id="SSF53756">
    <property type="entry name" value="UDP-Glycosyltransferase/glycogen phosphorylase"/>
    <property type="match status" value="1"/>
</dbReference>
<dbReference type="OrthoDB" id="509705at2"/>
<dbReference type="GO" id="GO:0016758">
    <property type="term" value="F:hexosyltransferase activity"/>
    <property type="evidence" value="ECO:0007669"/>
    <property type="project" value="TreeGrafter"/>
</dbReference>
<sequence length="401" mass="45145">MSRHILILVENLSVPFDRRVWQESTALVEAGYRVTVICPMGTTQDREPDVTIDGVRILRYPLRAAEGGPLGYLREYGLALWHTTRLALRVRREDRVDAVHACNPPDLLFLVAALLRPVGAKFVFDHHDLVPELFLSRFPRGGQVLYWATRLLERLTLATADAVISTNESYRRVALERGHLAPERVTVVRSAPDLSRFVRRDPDPSLRRGKRYLAAYLGVMGPQDGVDYALRALAHLRDGLGRDDLHCIFMGAGDAFEDMVALSEKLGLTDTVEFTGRVPDEFVQRCLSTADVCLAPDPRNPLNDVSTMNKVVEYMAMGRPLVSFELVESRVSAGESAVYAPANDESAFAAGIDELLRDSRKRHRMGELGRARVEQQLSWETSRRALIDFYARLFAVERVMR</sequence>
<keyword evidence="2 4" id="KW-0808">Transferase</keyword>
<evidence type="ECO:0000256" key="1">
    <source>
        <dbReference type="ARBA" id="ARBA00022676"/>
    </source>
</evidence>
<keyword evidence="1" id="KW-0328">Glycosyltransferase</keyword>
<name>A0A1H4QCS5_9NOCA</name>
<evidence type="ECO:0000313" key="4">
    <source>
        <dbReference type="EMBL" id="SEC17433.1"/>
    </source>
</evidence>
<dbReference type="RefSeq" id="WP_072940975.1">
    <property type="nucleotide sequence ID" value="NZ_FNSV01000005.1"/>
</dbReference>
<dbReference type="PANTHER" id="PTHR45947:SF3">
    <property type="entry name" value="SULFOQUINOVOSYL TRANSFERASE SQD2"/>
    <property type="match status" value="1"/>
</dbReference>
<dbReference type="EMBL" id="FNSV01000005">
    <property type="protein sequence ID" value="SEC17433.1"/>
    <property type="molecule type" value="Genomic_DNA"/>
</dbReference>
<dbReference type="GO" id="GO:1901137">
    <property type="term" value="P:carbohydrate derivative biosynthetic process"/>
    <property type="evidence" value="ECO:0007669"/>
    <property type="project" value="UniProtKB-ARBA"/>
</dbReference>
<reference evidence="5" key="1">
    <citation type="submission" date="2016-10" db="EMBL/GenBank/DDBJ databases">
        <authorList>
            <person name="Varghese N."/>
            <person name="Submissions S."/>
        </authorList>
    </citation>
    <scope>NUCLEOTIDE SEQUENCE [LARGE SCALE GENOMIC DNA]</scope>
    <source>
        <strain evidence="5">DSM 44498</strain>
    </source>
</reference>
<organism evidence="4 5">
    <name type="scientific">Rhodococcus koreensis</name>
    <dbReference type="NCBI Taxonomy" id="99653"/>
    <lineage>
        <taxon>Bacteria</taxon>
        <taxon>Bacillati</taxon>
        <taxon>Actinomycetota</taxon>
        <taxon>Actinomycetes</taxon>
        <taxon>Mycobacteriales</taxon>
        <taxon>Nocardiaceae</taxon>
        <taxon>Rhodococcus</taxon>
    </lineage>
</organism>
<feature type="domain" description="Glycosyltransferase subfamily 4-like N-terminal" evidence="3">
    <location>
        <begin position="18"/>
        <end position="189"/>
    </location>
</feature>
<keyword evidence="5" id="KW-1185">Reference proteome</keyword>
<accession>A0A1H4QCS5</accession>
<dbReference type="PANTHER" id="PTHR45947">
    <property type="entry name" value="SULFOQUINOVOSYL TRANSFERASE SQD2"/>
    <property type="match status" value="1"/>
</dbReference>
<dbReference type="GO" id="GO:1903509">
    <property type="term" value="P:liposaccharide metabolic process"/>
    <property type="evidence" value="ECO:0007669"/>
    <property type="project" value="UniProtKB-ARBA"/>
</dbReference>
<dbReference type="Pfam" id="PF13579">
    <property type="entry name" value="Glyco_trans_4_4"/>
    <property type="match status" value="1"/>
</dbReference>
<protein>
    <submittedName>
        <fullName evidence="4">Glycosyltransferase involved in cell wall bisynthesis</fullName>
    </submittedName>
</protein>
<dbReference type="InterPro" id="IPR050194">
    <property type="entry name" value="Glycosyltransferase_grp1"/>
</dbReference>
<evidence type="ECO:0000313" key="5">
    <source>
        <dbReference type="Proteomes" id="UP000183561"/>
    </source>
</evidence>
<evidence type="ECO:0000259" key="3">
    <source>
        <dbReference type="Pfam" id="PF13579"/>
    </source>
</evidence>